<dbReference type="AlphaFoldDB" id="A0AAW9RCZ9"/>
<accession>A0AAW9RCZ9</accession>
<evidence type="ECO:0000313" key="1">
    <source>
        <dbReference type="EMBL" id="MEJ8566715.1"/>
    </source>
</evidence>
<keyword evidence="2" id="KW-1185">Reference proteome</keyword>
<gene>
    <name evidence="1" type="ORF">V3330_03655</name>
</gene>
<protein>
    <submittedName>
        <fullName evidence="1">Uncharacterized protein</fullName>
    </submittedName>
</protein>
<dbReference type="EMBL" id="JAZHOG010000002">
    <property type="protein sequence ID" value="MEJ8566715.1"/>
    <property type="molecule type" value="Genomic_DNA"/>
</dbReference>
<dbReference type="Proteomes" id="UP001359886">
    <property type="component" value="Unassembled WGS sequence"/>
</dbReference>
<comment type="caution">
    <text evidence="1">The sequence shown here is derived from an EMBL/GenBank/DDBJ whole genome shotgun (WGS) entry which is preliminary data.</text>
</comment>
<name>A0AAW9RCZ9_9GAMM</name>
<evidence type="ECO:0000313" key="2">
    <source>
        <dbReference type="Proteomes" id="UP001359886"/>
    </source>
</evidence>
<sequence>MPEIVAEAGRVIDRLASTDALFGLDWKSNGLEGMSRIHGSQIMHRNRRRNFEVLQGIVEDTGRFFTEQRACPFLRMKADFDPELFDLTATRFSATDSARLVSATNFFHGVP</sequence>
<dbReference type="RefSeq" id="WP_354694037.1">
    <property type="nucleotide sequence ID" value="NZ_JAZHOG010000002.1"/>
</dbReference>
<reference evidence="1 2" key="1">
    <citation type="submission" date="2024-02" db="EMBL/GenBank/DDBJ databases">
        <title>A novel Wenzhouxiangellaceae bacterium, isolated from coastal sediments.</title>
        <authorList>
            <person name="Du Z.-J."/>
            <person name="Ye Y.-Q."/>
            <person name="Zhang X.-Y."/>
        </authorList>
    </citation>
    <scope>NUCLEOTIDE SEQUENCE [LARGE SCALE GENOMIC DNA]</scope>
    <source>
        <strain evidence="1 2">CH-27</strain>
    </source>
</reference>
<organism evidence="1 2">
    <name type="scientific">Elongatibacter sediminis</name>
    <dbReference type="NCBI Taxonomy" id="3119006"/>
    <lineage>
        <taxon>Bacteria</taxon>
        <taxon>Pseudomonadati</taxon>
        <taxon>Pseudomonadota</taxon>
        <taxon>Gammaproteobacteria</taxon>
        <taxon>Chromatiales</taxon>
        <taxon>Wenzhouxiangellaceae</taxon>
        <taxon>Elongatibacter</taxon>
    </lineage>
</organism>
<proteinExistence type="predicted"/>